<dbReference type="InterPro" id="IPR049227">
    <property type="entry name" value="DUF6824"/>
</dbReference>
<dbReference type="Pfam" id="PF20710">
    <property type="entry name" value="DUF6824"/>
    <property type="match status" value="1"/>
</dbReference>
<evidence type="ECO:0000259" key="2">
    <source>
        <dbReference type="Pfam" id="PF20710"/>
    </source>
</evidence>
<dbReference type="AlphaFoldDB" id="A0A9N8HC88"/>
<keyword evidence="4" id="KW-1185">Reference proteome</keyword>
<reference evidence="3" key="1">
    <citation type="submission" date="2020-06" db="EMBL/GenBank/DDBJ databases">
        <authorList>
            <consortium name="Plant Systems Biology data submission"/>
        </authorList>
    </citation>
    <scope>NUCLEOTIDE SEQUENCE</scope>
    <source>
        <strain evidence="3">D6</strain>
    </source>
</reference>
<dbReference type="Proteomes" id="UP001153069">
    <property type="component" value="Unassembled WGS sequence"/>
</dbReference>
<name>A0A9N8HC88_9STRA</name>
<dbReference type="EMBL" id="CAICTM010000308">
    <property type="protein sequence ID" value="CAB9507507.1"/>
    <property type="molecule type" value="Genomic_DNA"/>
</dbReference>
<feature type="domain" description="DUF6824" evidence="2">
    <location>
        <begin position="43"/>
        <end position="132"/>
    </location>
</feature>
<proteinExistence type="predicted"/>
<feature type="compositionally biased region" description="Acidic residues" evidence="1">
    <location>
        <begin position="386"/>
        <end position="401"/>
    </location>
</feature>
<feature type="region of interest" description="Disordered" evidence="1">
    <location>
        <begin position="147"/>
        <end position="171"/>
    </location>
</feature>
<evidence type="ECO:0000313" key="4">
    <source>
        <dbReference type="Proteomes" id="UP001153069"/>
    </source>
</evidence>
<sequence>MAMMTASAPVDMACMGRAHLNRLADQDQDPTLLTGITYPGKHDVMLGRGGESTYHCGNIAFRQLVEDHKNQYYNAPRAHKSRVVAEVVRKWRQLSPPGRFLTRSAPSEGDKSAWHDVGDRRALKKASHSLRDAVRCFSIEKKQREKELLEMDNNGQQRNKRGRDEEEEPEYMPSMAVKSRTMMGGFGGGYQRDNGREFIMSSSSQPKKPSLIILPAAEERPNKMRRVVCDEREEAEDDCRREGGEEEDCRRGGGDDDERCSGEERDSCAREDDGGRSDRVPCSIFVERQPVFNFPSAAAPAPKPLFAAPAPKPLFADAPVVVCPKQEQRLAANASPCGSAGWFTSGMADMPVKAAPSFVLPTADFLVKEVSPASPTPPQLNLGSLSDEDSMGWFSESEEDPTSFFSAAPSFHVSLRKPVASRNNRTTTSSGREL</sequence>
<gene>
    <name evidence="3" type="ORF">SEMRO_309_G113780.1</name>
</gene>
<comment type="caution">
    <text evidence="3">The sequence shown here is derived from an EMBL/GenBank/DDBJ whole genome shotgun (WGS) entry which is preliminary data.</text>
</comment>
<feature type="region of interest" description="Disordered" evidence="1">
    <location>
        <begin position="97"/>
        <end position="116"/>
    </location>
</feature>
<evidence type="ECO:0000256" key="1">
    <source>
        <dbReference type="SAM" id="MobiDB-lite"/>
    </source>
</evidence>
<feature type="compositionally biased region" description="Basic and acidic residues" evidence="1">
    <location>
        <begin position="238"/>
        <end position="276"/>
    </location>
</feature>
<organism evidence="3 4">
    <name type="scientific">Seminavis robusta</name>
    <dbReference type="NCBI Taxonomy" id="568900"/>
    <lineage>
        <taxon>Eukaryota</taxon>
        <taxon>Sar</taxon>
        <taxon>Stramenopiles</taxon>
        <taxon>Ochrophyta</taxon>
        <taxon>Bacillariophyta</taxon>
        <taxon>Bacillariophyceae</taxon>
        <taxon>Bacillariophycidae</taxon>
        <taxon>Naviculales</taxon>
        <taxon>Naviculaceae</taxon>
        <taxon>Seminavis</taxon>
    </lineage>
</organism>
<accession>A0A9N8HC88</accession>
<feature type="region of interest" description="Disordered" evidence="1">
    <location>
        <begin position="228"/>
        <end position="276"/>
    </location>
</feature>
<feature type="region of interest" description="Disordered" evidence="1">
    <location>
        <begin position="370"/>
        <end position="402"/>
    </location>
</feature>
<evidence type="ECO:0000313" key="3">
    <source>
        <dbReference type="EMBL" id="CAB9507507.1"/>
    </source>
</evidence>
<protein>
    <submittedName>
        <fullName evidence="3">Transcriptional regulator</fullName>
    </submittedName>
</protein>